<feature type="site" description="Contributes to redox potential value" evidence="5">
    <location>
        <position position="34"/>
    </location>
</feature>
<evidence type="ECO:0000256" key="5">
    <source>
        <dbReference type="PIRSR" id="PIRSR000077-1"/>
    </source>
</evidence>
<dbReference type="PROSITE" id="PS00194">
    <property type="entry name" value="THIOREDOXIN_1"/>
    <property type="match status" value="1"/>
</dbReference>
<dbReference type="PIRSF" id="PIRSF000077">
    <property type="entry name" value="Thioredoxin"/>
    <property type="match status" value="1"/>
</dbReference>
<dbReference type="PANTHER" id="PTHR46115">
    <property type="entry name" value="THIOREDOXIN-LIKE PROTEIN 1"/>
    <property type="match status" value="1"/>
</dbReference>
<gene>
    <name evidence="8" type="ORF">GDO81_001468</name>
</gene>
<evidence type="ECO:0000256" key="1">
    <source>
        <dbReference type="ARBA" id="ARBA00022799"/>
    </source>
</evidence>
<dbReference type="PRINTS" id="PR00421">
    <property type="entry name" value="THIOREDOXIN"/>
</dbReference>
<evidence type="ECO:0000313" key="9">
    <source>
        <dbReference type="Proteomes" id="UP000824782"/>
    </source>
</evidence>
<feature type="active site" description="Nucleophile" evidence="5">
    <location>
        <position position="35"/>
    </location>
</feature>
<dbReference type="PROSITE" id="PS51352">
    <property type="entry name" value="THIOREDOXIN_2"/>
    <property type="match status" value="1"/>
</dbReference>
<keyword evidence="3 6" id="KW-0676">Redox-active center</keyword>
<dbReference type="InterPro" id="IPR036249">
    <property type="entry name" value="Thioredoxin-like_sf"/>
</dbReference>
<feature type="active site" description="Nucleophile" evidence="5">
    <location>
        <position position="32"/>
    </location>
</feature>
<dbReference type="GO" id="GO:0015035">
    <property type="term" value="F:protein-disulfide reductase activity"/>
    <property type="evidence" value="ECO:0007669"/>
    <property type="project" value="InterPro"/>
</dbReference>
<accession>A0AAV7DGC9</accession>
<keyword evidence="2 6" id="KW-1015">Disulfide bond</keyword>
<dbReference type="InterPro" id="IPR005746">
    <property type="entry name" value="Thioredoxin"/>
</dbReference>
<proteinExistence type="inferred from homology"/>
<dbReference type="InterPro" id="IPR017937">
    <property type="entry name" value="Thioredoxin_CS"/>
</dbReference>
<feature type="domain" description="Thioredoxin" evidence="7">
    <location>
        <begin position="1"/>
        <end position="106"/>
    </location>
</feature>
<dbReference type="Proteomes" id="UP000824782">
    <property type="component" value="Unassembled WGS sequence"/>
</dbReference>
<dbReference type="Gene3D" id="3.40.30.10">
    <property type="entry name" value="Glutaredoxin"/>
    <property type="match status" value="1"/>
</dbReference>
<dbReference type="SUPFAM" id="SSF52833">
    <property type="entry name" value="Thioredoxin-like"/>
    <property type="match status" value="1"/>
</dbReference>
<feature type="site" description="Deprotonates C-terminal active site Cys" evidence="5">
    <location>
        <position position="26"/>
    </location>
</feature>
<name>A0AAV7DGC9_ENGPU</name>
<evidence type="ECO:0000256" key="2">
    <source>
        <dbReference type="ARBA" id="ARBA00023157"/>
    </source>
</evidence>
<keyword evidence="9" id="KW-1185">Reference proteome</keyword>
<evidence type="ECO:0000313" key="8">
    <source>
        <dbReference type="EMBL" id="KAG8595253.1"/>
    </source>
</evidence>
<reference evidence="8" key="1">
    <citation type="thesis" date="2020" institute="ProQuest LLC" country="789 East Eisenhower Parkway, Ann Arbor, MI, USA">
        <title>Comparative Genomics and Chromosome Evolution.</title>
        <authorList>
            <person name="Mudd A.B."/>
        </authorList>
    </citation>
    <scope>NUCLEOTIDE SEQUENCE</scope>
    <source>
        <strain evidence="8">237g6f4</strain>
        <tissue evidence="8">Blood</tissue>
    </source>
</reference>
<comment type="similarity">
    <text evidence="4">Belongs to the thioredoxin family.</text>
</comment>
<feature type="disulfide bond" description="Redox-active" evidence="6">
    <location>
        <begin position="32"/>
        <end position="35"/>
    </location>
</feature>
<keyword evidence="1" id="KW-0702">S-nitrosylation</keyword>
<comment type="caution">
    <text evidence="8">The sequence shown here is derived from an EMBL/GenBank/DDBJ whole genome shotgun (WGS) entry which is preliminary data.</text>
</comment>
<dbReference type="Pfam" id="PF00085">
    <property type="entry name" value="Thioredoxin"/>
    <property type="match status" value="1"/>
</dbReference>
<dbReference type="FunFam" id="3.40.30.10:FF:000245">
    <property type="entry name" value="Thioredoxin"/>
    <property type="match status" value="1"/>
</dbReference>
<evidence type="ECO:0000256" key="3">
    <source>
        <dbReference type="ARBA" id="ARBA00023284"/>
    </source>
</evidence>
<dbReference type="InterPro" id="IPR013766">
    <property type="entry name" value="Thioredoxin_domain"/>
</dbReference>
<evidence type="ECO:0000256" key="6">
    <source>
        <dbReference type="PIRSR" id="PIRSR000077-4"/>
    </source>
</evidence>
<protein>
    <recommendedName>
        <fullName evidence="4">Thioredoxin</fullName>
    </recommendedName>
</protein>
<evidence type="ECO:0000256" key="4">
    <source>
        <dbReference type="PIRNR" id="PIRNR000077"/>
    </source>
</evidence>
<organism evidence="8 9">
    <name type="scientific">Engystomops pustulosus</name>
    <name type="common">Tungara frog</name>
    <name type="synonym">Physalaemus pustulosus</name>
    <dbReference type="NCBI Taxonomy" id="76066"/>
    <lineage>
        <taxon>Eukaryota</taxon>
        <taxon>Metazoa</taxon>
        <taxon>Chordata</taxon>
        <taxon>Craniata</taxon>
        <taxon>Vertebrata</taxon>
        <taxon>Euteleostomi</taxon>
        <taxon>Amphibia</taxon>
        <taxon>Batrachia</taxon>
        <taxon>Anura</taxon>
        <taxon>Neobatrachia</taxon>
        <taxon>Hyloidea</taxon>
        <taxon>Leptodactylidae</taxon>
        <taxon>Leiuperinae</taxon>
        <taxon>Engystomops</taxon>
    </lineage>
</organism>
<evidence type="ECO:0000259" key="7">
    <source>
        <dbReference type="PROSITE" id="PS51352"/>
    </source>
</evidence>
<dbReference type="AlphaFoldDB" id="A0AAV7DGC9"/>
<sequence length="107" mass="11988">MVQYVETEDEFRAILESGGDKLIVVDFTATWCGPCQRIAPFYESLATKYPGILLYKVDVDEAAEISAQCGIRAMPTFQFYKFGKKVDELCGADQDKLESIIMKLTSS</sequence>
<dbReference type="CDD" id="cd02947">
    <property type="entry name" value="TRX_family"/>
    <property type="match status" value="1"/>
</dbReference>
<feature type="site" description="Contributes to redox potential value" evidence="5">
    <location>
        <position position="33"/>
    </location>
</feature>
<dbReference type="EMBL" id="WNYA01000001">
    <property type="protein sequence ID" value="KAG8595253.1"/>
    <property type="molecule type" value="Genomic_DNA"/>
</dbReference>